<organism evidence="1 2">
    <name type="scientific">Setaria viridis</name>
    <name type="common">Green bristlegrass</name>
    <name type="synonym">Setaria italica subsp. viridis</name>
    <dbReference type="NCBI Taxonomy" id="4556"/>
    <lineage>
        <taxon>Eukaryota</taxon>
        <taxon>Viridiplantae</taxon>
        <taxon>Streptophyta</taxon>
        <taxon>Embryophyta</taxon>
        <taxon>Tracheophyta</taxon>
        <taxon>Spermatophyta</taxon>
        <taxon>Magnoliopsida</taxon>
        <taxon>Liliopsida</taxon>
        <taxon>Poales</taxon>
        <taxon>Poaceae</taxon>
        <taxon>PACMAD clade</taxon>
        <taxon>Panicoideae</taxon>
        <taxon>Panicodae</taxon>
        <taxon>Paniceae</taxon>
        <taxon>Cenchrinae</taxon>
        <taxon>Setaria</taxon>
    </lineage>
</organism>
<proteinExistence type="predicted"/>
<protein>
    <submittedName>
        <fullName evidence="1">Uncharacterized protein</fullName>
    </submittedName>
</protein>
<evidence type="ECO:0000313" key="1">
    <source>
        <dbReference type="EMBL" id="TKW37797.1"/>
    </source>
</evidence>
<dbReference type="Proteomes" id="UP000298652">
    <property type="component" value="Chromosome 1"/>
</dbReference>
<gene>
    <name evidence="1" type="ORF">SEVIR_1G072050v2</name>
</gene>
<dbReference type="AlphaFoldDB" id="A0A4U6WIE3"/>
<accession>A0A4U6WIE3</accession>
<evidence type="ECO:0000313" key="2">
    <source>
        <dbReference type="Proteomes" id="UP000298652"/>
    </source>
</evidence>
<dbReference type="EMBL" id="CM016552">
    <property type="protein sequence ID" value="TKW37797.1"/>
    <property type="molecule type" value="Genomic_DNA"/>
</dbReference>
<sequence>MLPCITKRFKSLLCRRFMFCLLHDFCVEELNRCNLLQFCIY</sequence>
<keyword evidence="2" id="KW-1185">Reference proteome</keyword>
<reference evidence="1" key="1">
    <citation type="submission" date="2019-03" db="EMBL/GenBank/DDBJ databases">
        <title>WGS assembly of Setaria viridis.</title>
        <authorList>
            <person name="Huang P."/>
            <person name="Jenkins J."/>
            <person name="Grimwood J."/>
            <person name="Barry K."/>
            <person name="Healey A."/>
            <person name="Mamidi S."/>
            <person name="Sreedasyam A."/>
            <person name="Shu S."/>
            <person name="Feldman M."/>
            <person name="Wu J."/>
            <person name="Yu Y."/>
            <person name="Chen C."/>
            <person name="Johnson J."/>
            <person name="Rokhsar D."/>
            <person name="Baxter I."/>
            <person name="Schmutz J."/>
            <person name="Brutnell T."/>
            <person name="Kellogg E."/>
        </authorList>
    </citation>
    <scope>NUCLEOTIDE SEQUENCE [LARGE SCALE GENOMIC DNA]</scope>
</reference>
<dbReference type="Gramene" id="TKW37797">
    <property type="protein sequence ID" value="TKW37797"/>
    <property type="gene ID" value="SEVIR_1G072050v2"/>
</dbReference>
<name>A0A4U6WIE3_SETVI</name>